<accession>A0A6J4UQF1</accession>
<reference evidence="1" key="1">
    <citation type="submission" date="2020-02" db="EMBL/GenBank/DDBJ databases">
        <authorList>
            <person name="Meier V. D."/>
        </authorList>
    </citation>
    <scope>NUCLEOTIDE SEQUENCE</scope>
    <source>
        <strain evidence="1">AVDCRST_MAG81</strain>
    </source>
</reference>
<dbReference type="EMBL" id="CADCWO010000024">
    <property type="protein sequence ID" value="CAA9557453.1"/>
    <property type="molecule type" value="Genomic_DNA"/>
</dbReference>
<gene>
    <name evidence="1" type="ORF">AVDCRST_MAG81-350</name>
</gene>
<sequence length="151" mass="17771">MTNLPGDIQKSVGNVYGLRTWIEYGLKQSKNELGWADYRLTDYSEIEKWWEIVYSAYLMVSLQSEVFRDADLEKTDSPSNLCLDKFQQHSWWDKAKGWKNVLNNLRLITQPLIFFCLITPWLKVFHIPSLKNGFLQLIDLMNEFNAYLPDG</sequence>
<dbReference type="InterPro" id="IPR039365">
    <property type="entry name" value="IS701-like"/>
</dbReference>
<dbReference type="PANTHER" id="PTHR33627">
    <property type="entry name" value="TRANSPOSASE"/>
    <property type="match status" value="1"/>
</dbReference>
<dbReference type="PANTHER" id="PTHR33627:SF1">
    <property type="entry name" value="TRANSPOSASE"/>
    <property type="match status" value="1"/>
</dbReference>
<dbReference type="AlphaFoldDB" id="A0A6J4UQF1"/>
<protein>
    <submittedName>
        <fullName evidence="1">Mobile element protein</fullName>
    </submittedName>
</protein>
<proteinExistence type="predicted"/>
<name>A0A6J4UQF1_9CYAN</name>
<organism evidence="1">
    <name type="scientific">uncultured Synechococcales cyanobacterium</name>
    <dbReference type="NCBI Taxonomy" id="1936017"/>
    <lineage>
        <taxon>Bacteria</taxon>
        <taxon>Bacillati</taxon>
        <taxon>Cyanobacteriota</taxon>
        <taxon>Cyanophyceae</taxon>
        <taxon>Synechococcales</taxon>
        <taxon>environmental samples</taxon>
    </lineage>
</organism>
<evidence type="ECO:0000313" key="1">
    <source>
        <dbReference type="EMBL" id="CAA9557453.1"/>
    </source>
</evidence>